<dbReference type="EMBL" id="SLTU01000002">
    <property type="protein sequence ID" value="TDA72816.1"/>
    <property type="molecule type" value="Genomic_DNA"/>
</dbReference>
<evidence type="ECO:0000313" key="2">
    <source>
        <dbReference type="Proteomes" id="UP000294527"/>
    </source>
</evidence>
<accession>A0A4R4GDB7</accession>
<name>A0A4R4GDB7_9BACT</name>
<gene>
    <name evidence="1" type="ORF">E1I98_15405</name>
</gene>
<organism evidence="1 2">
    <name type="scientific">Phocaeicola dorei</name>
    <dbReference type="NCBI Taxonomy" id="357276"/>
    <lineage>
        <taxon>Bacteria</taxon>
        <taxon>Pseudomonadati</taxon>
        <taxon>Bacteroidota</taxon>
        <taxon>Bacteroidia</taxon>
        <taxon>Bacteroidales</taxon>
        <taxon>Bacteroidaceae</taxon>
        <taxon>Phocaeicola</taxon>
    </lineage>
</organism>
<protein>
    <submittedName>
        <fullName evidence="1">Uncharacterized protein</fullName>
    </submittedName>
</protein>
<sequence length="96" mass="10543">MHMRFLVCTFFSSGIRDFGADSPAPGRGGQVGSCRTKDFLSDKDTTCSVRLNRESSFVGLQRDVHGTLWSDEVSSFPSSDSDFAKLDSDNRLVNSV</sequence>
<reference evidence="1 2" key="1">
    <citation type="journal article" date="2019" name="Nat. Microbiol.">
        <title>Genomic variation and strain-specific functional adaptation in the human gut microbiome during early life.</title>
        <authorList>
            <person name="Vatanen T."/>
            <person name="Plichta D.R."/>
            <person name="Somani J."/>
            <person name="Munch P.C."/>
            <person name="Arthur T.D."/>
            <person name="Hall A.B."/>
            <person name="Rudolf S."/>
            <person name="Oakeley E.J."/>
            <person name="Ke X."/>
            <person name="Young R.A."/>
            <person name="Haiser H.J."/>
            <person name="Kolde R."/>
            <person name="Yassour M."/>
            <person name="Luopajarvi K."/>
            <person name="Siljander H."/>
            <person name="Virtanen S.M."/>
            <person name="Ilonen J."/>
            <person name="Uibo R."/>
            <person name="Tillmann V."/>
            <person name="Mokurov S."/>
            <person name="Dorshakova N."/>
            <person name="Porter J.A."/>
            <person name="McHardy A.C."/>
            <person name="Lahdesmaki H."/>
            <person name="Vlamakis H."/>
            <person name="Huttenhower C."/>
            <person name="Knip M."/>
            <person name="Xavier R.J."/>
        </authorList>
    </citation>
    <scope>NUCLEOTIDE SEQUENCE [LARGE SCALE GENOMIC DNA]</scope>
    <source>
        <strain evidence="1 2">RJX1047</strain>
    </source>
</reference>
<dbReference type="Proteomes" id="UP000294527">
    <property type="component" value="Unassembled WGS sequence"/>
</dbReference>
<proteinExistence type="predicted"/>
<dbReference type="AlphaFoldDB" id="A0A4R4GDB7"/>
<evidence type="ECO:0000313" key="1">
    <source>
        <dbReference type="EMBL" id="TDA72816.1"/>
    </source>
</evidence>
<comment type="caution">
    <text evidence="1">The sequence shown here is derived from an EMBL/GenBank/DDBJ whole genome shotgun (WGS) entry which is preliminary data.</text>
</comment>